<feature type="binding site" evidence="8">
    <location>
        <position position="34"/>
    </location>
    <ligand>
        <name>phosphate</name>
        <dbReference type="ChEBI" id="CHEBI:43474"/>
    </ligand>
</feature>
<evidence type="ECO:0000256" key="5">
    <source>
        <dbReference type="ARBA" id="ARBA00022679"/>
    </source>
</evidence>
<dbReference type="InterPro" id="IPR000845">
    <property type="entry name" value="Nucleoside_phosphorylase_d"/>
</dbReference>
<comment type="similarity">
    <text evidence="3 7">Belongs to the PNP/MTAP phosphorylase family.</text>
</comment>
<dbReference type="Proteomes" id="UP000283295">
    <property type="component" value="Unassembled WGS sequence"/>
</dbReference>
<dbReference type="AlphaFoldDB" id="A0A3R5YSK0"/>
<evidence type="ECO:0000256" key="2">
    <source>
        <dbReference type="ARBA" id="ARBA00005058"/>
    </source>
</evidence>
<dbReference type="InterPro" id="IPR011268">
    <property type="entry name" value="Purine_phosphorylase"/>
</dbReference>
<dbReference type="UniPathway" id="UPA00606"/>
<feature type="binding site" evidence="8">
    <location>
        <position position="197"/>
    </location>
    <ligand>
        <name>a purine D-ribonucleoside</name>
        <dbReference type="ChEBI" id="CHEBI:142355"/>
    </ligand>
</feature>
<name>A0A3R5YSK0_9FIRM</name>
<evidence type="ECO:0000259" key="9">
    <source>
        <dbReference type="Pfam" id="PF01048"/>
    </source>
</evidence>
<comment type="pathway">
    <text evidence="2 7">Purine metabolism; purine nucleoside salvage.</text>
</comment>
<feature type="binding site" evidence="8">
    <location>
        <position position="239"/>
    </location>
    <ligand>
        <name>a purine D-ribonucleoside</name>
        <dbReference type="ChEBI" id="CHEBI:142355"/>
    </ligand>
</feature>
<feature type="binding site" evidence="8">
    <location>
        <position position="117"/>
    </location>
    <ligand>
        <name>phosphate</name>
        <dbReference type="ChEBI" id="CHEBI:43474"/>
    </ligand>
</feature>
<dbReference type="InterPro" id="IPR035994">
    <property type="entry name" value="Nucleoside_phosphorylase_sf"/>
</dbReference>
<comment type="catalytic activity">
    <reaction evidence="6">
        <text>a purine 2'-deoxy-D-ribonucleoside + phosphate = a purine nucleobase + 2-deoxy-alpha-D-ribose 1-phosphate</text>
        <dbReference type="Rhea" id="RHEA:36431"/>
        <dbReference type="ChEBI" id="CHEBI:26386"/>
        <dbReference type="ChEBI" id="CHEBI:43474"/>
        <dbReference type="ChEBI" id="CHEBI:57259"/>
        <dbReference type="ChEBI" id="CHEBI:142361"/>
        <dbReference type="EC" id="2.4.2.1"/>
    </reaction>
</comment>
<dbReference type="NCBIfam" id="NF006054">
    <property type="entry name" value="PRK08202.1"/>
    <property type="match status" value="1"/>
</dbReference>
<feature type="binding site" evidence="8">
    <location>
        <begin position="85"/>
        <end position="87"/>
    </location>
    <ligand>
        <name>phosphate</name>
        <dbReference type="ChEBI" id="CHEBI:43474"/>
    </ligand>
</feature>
<evidence type="ECO:0000256" key="6">
    <source>
        <dbReference type="ARBA" id="ARBA00048556"/>
    </source>
</evidence>
<dbReference type="EC" id="2.4.2.1" evidence="7"/>
<dbReference type="GO" id="GO:0004731">
    <property type="term" value="F:purine-nucleoside phosphorylase activity"/>
    <property type="evidence" value="ECO:0007669"/>
    <property type="project" value="UniProtKB-EC"/>
</dbReference>
<keyword evidence="5 7" id="KW-0808">Transferase</keyword>
<feature type="domain" description="Nucleoside phosphorylase" evidence="9">
    <location>
        <begin position="29"/>
        <end position="272"/>
    </location>
</feature>
<comment type="caution">
    <text evidence="10">The sequence shown here is derived from an EMBL/GenBank/DDBJ whole genome shotgun (WGS) entry which is preliminary data.</text>
</comment>
<dbReference type="GO" id="GO:0005737">
    <property type="term" value="C:cytoplasm"/>
    <property type="evidence" value="ECO:0007669"/>
    <property type="project" value="TreeGrafter"/>
</dbReference>
<dbReference type="NCBIfam" id="TIGR01700">
    <property type="entry name" value="PNPH"/>
    <property type="match status" value="1"/>
</dbReference>
<feature type="binding site" evidence="8">
    <location>
        <position position="65"/>
    </location>
    <ligand>
        <name>phosphate</name>
        <dbReference type="ChEBI" id="CHEBI:43474"/>
    </ligand>
</feature>
<evidence type="ECO:0000256" key="7">
    <source>
        <dbReference type="PIRNR" id="PIRNR000477"/>
    </source>
</evidence>
<evidence type="ECO:0000313" key="10">
    <source>
        <dbReference type="EMBL" id="RGS37252.1"/>
    </source>
</evidence>
<evidence type="ECO:0000256" key="3">
    <source>
        <dbReference type="ARBA" id="ARBA00006751"/>
    </source>
</evidence>
<proteinExistence type="inferred from homology"/>
<sequence>MSCEVITFENIKRAADHVGSHIGVIPDTVIVLGSGLGHMADKIEDPVFIEYADIPGFPRSTVQGHRGRFVYGRLSGRYVLLMQGRVHFYEGYSMDQVVMPIRLIGILGIKNLILTNASGGISDQLNAGDIMVIEDHISSFVRSPLIYSDYAKFGVRFPDMTHVYDLEIIEKLKQSYDELGMIYKSGVYIQVTGPQYETPAEIRMYRSLGADAVGMSTVCEAITARHMGIRVAGLSSVCNKAAGLGGELSHEDIIKAGNAAAEKMQRIISSLLQKIT</sequence>
<dbReference type="OrthoDB" id="1523230at2"/>
<reference evidence="10 11" key="1">
    <citation type="submission" date="2018-08" db="EMBL/GenBank/DDBJ databases">
        <title>A genome reference for cultivated species of the human gut microbiota.</title>
        <authorList>
            <person name="Zou Y."/>
            <person name="Xue W."/>
            <person name="Luo G."/>
        </authorList>
    </citation>
    <scope>NUCLEOTIDE SEQUENCE [LARGE SCALE GENOMIC DNA]</scope>
    <source>
        <strain evidence="10 11">AF22-21</strain>
    </source>
</reference>
<dbReference type="Pfam" id="PF01048">
    <property type="entry name" value="PNP_UDP_1"/>
    <property type="match status" value="1"/>
</dbReference>
<keyword evidence="4 7" id="KW-0328">Glycosyltransferase</keyword>
<feature type="binding site" evidence="8">
    <location>
        <position position="216"/>
    </location>
    <ligand>
        <name>phosphate</name>
        <dbReference type="ChEBI" id="CHEBI:43474"/>
    </ligand>
</feature>
<protein>
    <recommendedName>
        <fullName evidence="7">Purine nucleoside phosphorylase</fullName>
        <ecNumber evidence="7">2.4.2.1</ecNumber>
    </recommendedName>
    <alternativeName>
        <fullName evidence="7">Inosine-guanosine phosphorylase</fullName>
    </alternativeName>
</protein>
<dbReference type="Gene3D" id="3.40.50.1580">
    <property type="entry name" value="Nucleoside phosphorylase domain"/>
    <property type="match status" value="1"/>
</dbReference>
<accession>A0A3R5YSK0</accession>
<evidence type="ECO:0000256" key="8">
    <source>
        <dbReference type="PIRSR" id="PIRSR000477-2"/>
    </source>
</evidence>
<evidence type="ECO:0000313" key="11">
    <source>
        <dbReference type="Proteomes" id="UP000283295"/>
    </source>
</evidence>
<dbReference type="SUPFAM" id="SSF53167">
    <property type="entry name" value="Purine and uridine phosphorylases"/>
    <property type="match status" value="1"/>
</dbReference>
<dbReference type="NCBIfam" id="TIGR01697">
    <property type="entry name" value="PNPH-PUNA-XAPA"/>
    <property type="match status" value="1"/>
</dbReference>
<dbReference type="PANTHER" id="PTHR11904">
    <property type="entry name" value="METHYLTHIOADENOSINE/PURINE NUCLEOSIDE PHOSPHORYLASE"/>
    <property type="match status" value="1"/>
</dbReference>
<dbReference type="PIRSF" id="PIRSF000477">
    <property type="entry name" value="PurNPase"/>
    <property type="match status" value="1"/>
</dbReference>
<organism evidence="10 11">
    <name type="scientific">Coprococcus eutactus</name>
    <dbReference type="NCBI Taxonomy" id="33043"/>
    <lineage>
        <taxon>Bacteria</taxon>
        <taxon>Bacillati</taxon>
        <taxon>Bacillota</taxon>
        <taxon>Clostridia</taxon>
        <taxon>Lachnospirales</taxon>
        <taxon>Lachnospiraceae</taxon>
        <taxon>Coprococcus</taxon>
    </lineage>
</organism>
<dbReference type="InterPro" id="IPR011270">
    <property type="entry name" value="Pur_Nuc_Pase_Ino/Guo-sp"/>
</dbReference>
<comment type="function">
    <text evidence="1">The purine nucleoside phosphorylases catalyze the phosphorolytic breakdown of the N-glycosidic bond in the beta-(deoxy)ribonucleoside molecules, with the formation of the corresponding free purine bases and pentose-1-phosphate. Cleaves guanosine, inosine, 2'-deoxyguanosine and 2'-deoxyinosine.</text>
</comment>
<dbReference type="PANTHER" id="PTHR11904:SF9">
    <property type="entry name" value="PURINE NUCLEOSIDE PHOSPHORYLASE-RELATED"/>
    <property type="match status" value="1"/>
</dbReference>
<dbReference type="CDD" id="cd09009">
    <property type="entry name" value="PNP-EcPNPII_like"/>
    <property type="match status" value="1"/>
</dbReference>
<gene>
    <name evidence="10" type="ORF">DWX94_12480</name>
</gene>
<dbReference type="GO" id="GO:0009116">
    <property type="term" value="P:nucleoside metabolic process"/>
    <property type="evidence" value="ECO:0007669"/>
    <property type="project" value="InterPro"/>
</dbReference>
<dbReference type="EMBL" id="QRVK01000046">
    <property type="protein sequence ID" value="RGS37252.1"/>
    <property type="molecule type" value="Genomic_DNA"/>
</dbReference>
<evidence type="ECO:0000256" key="1">
    <source>
        <dbReference type="ARBA" id="ARBA00002678"/>
    </source>
</evidence>
<evidence type="ECO:0000256" key="4">
    <source>
        <dbReference type="ARBA" id="ARBA00022676"/>
    </source>
</evidence>